<evidence type="ECO:0000313" key="1">
    <source>
        <dbReference type="EMBL" id="JAC68995.1"/>
    </source>
</evidence>
<name>A0A061REA5_9CHLO</name>
<protein>
    <recommendedName>
        <fullName evidence="2">Nucleotide-diphospho-sugar transferase domain-containing protein</fullName>
    </recommendedName>
</protein>
<dbReference type="InterPro" id="IPR029044">
    <property type="entry name" value="Nucleotide-diphossugar_trans"/>
</dbReference>
<reference evidence="1" key="1">
    <citation type="submission" date="2014-05" db="EMBL/GenBank/DDBJ databases">
        <title>The transcriptome of the halophilic microalga Tetraselmis sp. GSL018 isolated from the Great Salt Lake, Utah.</title>
        <authorList>
            <person name="Jinkerson R.E."/>
            <person name="D'Adamo S."/>
            <person name="Posewitz M.C."/>
        </authorList>
    </citation>
    <scope>NUCLEOTIDE SEQUENCE</scope>
    <source>
        <strain evidence="1">GSL018</strain>
    </source>
</reference>
<feature type="non-terminal residue" evidence="1">
    <location>
        <position position="252"/>
    </location>
</feature>
<accession>A0A061REA5</accession>
<sequence>MFQSPSHVSRNTSKSGFDNHNKCQTVFVVFVCEVDSDSVRDNVKIPPDSFVQNMATVMLGSALLQNRDSCAAILGNSGEWFENRHMPRSFEHHNQSASLCSHTELMLNRLRAYREFLSFETTRHPHSRNVVFCDADLIFTGSLQHVWNFQFTVGLTFRKSWQVINTGLMLFKSNQVSEGCQVLDEILEIYRERASDKSLKHFLGDQVAASLWAKNSSPSWNTSSQTVQKVFAGNLRKAGLLLLPSSKYNWTP</sequence>
<gene>
    <name evidence="1" type="ORF">TSPGSL018_7444</name>
</gene>
<dbReference type="AlphaFoldDB" id="A0A061REA5"/>
<proteinExistence type="predicted"/>
<dbReference type="EMBL" id="GBEZ01017331">
    <property type="protein sequence ID" value="JAC68995.1"/>
    <property type="molecule type" value="Transcribed_RNA"/>
</dbReference>
<organism evidence="1">
    <name type="scientific">Tetraselmis sp. GSL018</name>
    <dbReference type="NCBI Taxonomy" id="582737"/>
    <lineage>
        <taxon>Eukaryota</taxon>
        <taxon>Viridiplantae</taxon>
        <taxon>Chlorophyta</taxon>
        <taxon>core chlorophytes</taxon>
        <taxon>Chlorodendrophyceae</taxon>
        <taxon>Chlorodendrales</taxon>
        <taxon>Chlorodendraceae</taxon>
        <taxon>Tetraselmis</taxon>
    </lineage>
</organism>
<dbReference type="Gene3D" id="3.90.550.10">
    <property type="entry name" value="Spore Coat Polysaccharide Biosynthesis Protein SpsA, Chain A"/>
    <property type="match status" value="1"/>
</dbReference>
<dbReference type="PANTHER" id="PTHR35723">
    <property type="entry name" value="POLYPHOSPHATIDYLINOSITOL PHOSPHATASE"/>
    <property type="match status" value="1"/>
</dbReference>
<evidence type="ECO:0008006" key="2">
    <source>
        <dbReference type="Google" id="ProtNLM"/>
    </source>
</evidence>
<dbReference type="SUPFAM" id="SSF53448">
    <property type="entry name" value="Nucleotide-diphospho-sugar transferases"/>
    <property type="match status" value="1"/>
</dbReference>